<name>A0ABR9UNW6_9CHRO</name>
<evidence type="ECO:0000313" key="2">
    <source>
        <dbReference type="Proteomes" id="UP000651156"/>
    </source>
</evidence>
<organism evidence="1 2">
    <name type="scientific">Gloeocapsopsis crepidinum LEGE 06123</name>
    <dbReference type="NCBI Taxonomy" id="588587"/>
    <lineage>
        <taxon>Bacteria</taxon>
        <taxon>Bacillati</taxon>
        <taxon>Cyanobacteriota</taxon>
        <taxon>Cyanophyceae</taxon>
        <taxon>Oscillatoriophycideae</taxon>
        <taxon>Chroococcales</taxon>
        <taxon>Chroococcaceae</taxon>
        <taxon>Gloeocapsopsis</taxon>
    </lineage>
</organism>
<dbReference type="Proteomes" id="UP000651156">
    <property type="component" value="Unassembled WGS sequence"/>
</dbReference>
<dbReference type="EMBL" id="JADEWN010000010">
    <property type="protein sequence ID" value="MBE9189959.1"/>
    <property type="molecule type" value="Genomic_DNA"/>
</dbReference>
<accession>A0ABR9UNW6</accession>
<comment type="caution">
    <text evidence="1">The sequence shown here is derived from an EMBL/GenBank/DDBJ whole genome shotgun (WGS) entry which is preliminary data.</text>
</comment>
<dbReference type="Pfam" id="PF08852">
    <property type="entry name" value="DUF1822"/>
    <property type="match status" value="1"/>
</dbReference>
<proteinExistence type="predicted"/>
<gene>
    <name evidence="1" type="ORF">IQ230_06195</name>
</gene>
<evidence type="ECO:0000313" key="1">
    <source>
        <dbReference type="EMBL" id="MBE9189959.1"/>
    </source>
</evidence>
<reference evidence="1 2" key="1">
    <citation type="submission" date="2020-10" db="EMBL/GenBank/DDBJ databases">
        <authorList>
            <person name="Castelo-Branco R."/>
            <person name="Eusebio N."/>
            <person name="Adriana R."/>
            <person name="Vieira A."/>
            <person name="Brugerolle De Fraissinette N."/>
            <person name="Rezende De Castro R."/>
            <person name="Schneider M.P."/>
            <person name="Vasconcelos V."/>
            <person name="Leao P.N."/>
        </authorList>
    </citation>
    <scope>NUCLEOTIDE SEQUENCE [LARGE SCALE GENOMIC DNA]</scope>
    <source>
        <strain evidence="1 2">LEGE 06123</strain>
    </source>
</reference>
<keyword evidence="2" id="KW-1185">Reference proteome</keyword>
<sequence length="324" mass="36239">MPKDTKQIQGFALPLPITQIAQETAQKFVDQVQNFPDKVEKIKLNTLAVCIVDNYLQMMGIDTNITASDSWNPVLQLCADIADLEVSGLGRLECRWVRSPSVQCDVPPEVWEDRIGYVVVQFDEALREATLLGFTPRAIAQLAIDELQPLEDLLAHLNDLKLAVENQQPVVQLSQWFDRVFEAGWQGIETILGPARTNLVFSFRRSDPVVGGANENREDRIRRAKLIDLGMQLAGHAVALIVELRSMSDQKMDILLQVHPTGSQMYLPPQLQLTVLDASEAVFLEAQARKADNYIQLQFSGKPGEKFSVRVALGSDSIIENFMI</sequence>
<dbReference type="RefSeq" id="WP_193931177.1">
    <property type="nucleotide sequence ID" value="NZ_CAWPMZ010000008.1"/>
</dbReference>
<protein>
    <submittedName>
        <fullName evidence="1">DUF1822 family protein</fullName>
    </submittedName>
</protein>
<dbReference type="InterPro" id="IPR014951">
    <property type="entry name" value="DUF1822"/>
</dbReference>